<proteinExistence type="predicted"/>
<dbReference type="RefSeq" id="WP_183355768.1">
    <property type="nucleotide sequence ID" value="NZ_BLXX01000011.1"/>
</dbReference>
<protein>
    <submittedName>
        <fullName evidence="1">Uncharacterized protein</fullName>
    </submittedName>
</protein>
<dbReference type="Proteomes" id="UP000556026">
    <property type="component" value="Unassembled WGS sequence"/>
</dbReference>
<name>A0A6V8MML5_9BACT</name>
<evidence type="ECO:0000313" key="1">
    <source>
        <dbReference type="EMBL" id="GFO60963.1"/>
    </source>
</evidence>
<sequence length="169" mass="18304">MTKQKVPAKITERGRKGGAPEKVDLALALDLRLKGLSYQVIADHFDCSKSAVIQRLKPYVSELEVDTETYIKNRAGIIANRQAAVLAELTSEKLQKAGAKDLAIVFGTLYDKERLERGQSTANVGVMAKMIREACETGDLPDCPVIEVVSLTTGNDGNGAKGKDGREDQ</sequence>
<reference evidence="2" key="1">
    <citation type="submission" date="2020-06" db="EMBL/GenBank/DDBJ databases">
        <title>Draft genomic sequence of Geomonas sp. Red330.</title>
        <authorList>
            <person name="Itoh H."/>
            <person name="Zhenxing X."/>
            <person name="Ushijima N."/>
            <person name="Masuda Y."/>
            <person name="Shiratori Y."/>
            <person name="Senoo K."/>
        </authorList>
    </citation>
    <scope>NUCLEOTIDE SEQUENCE [LARGE SCALE GENOMIC DNA]</scope>
    <source>
        <strain evidence="2">Red330</strain>
    </source>
</reference>
<dbReference type="AlphaFoldDB" id="A0A6V8MML5"/>
<gene>
    <name evidence="1" type="ORF">GMST_32880</name>
</gene>
<organism evidence="1 2">
    <name type="scientific">Geomonas silvestris</name>
    <dbReference type="NCBI Taxonomy" id="2740184"/>
    <lineage>
        <taxon>Bacteria</taxon>
        <taxon>Pseudomonadati</taxon>
        <taxon>Thermodesulfobacteriota</taxon>
        <taxon>Desulfuromonadia</taxon>
        <taxon>Geobacterales</taxon>
        <taxon>Geobacteraceae</taxon>
        <taxon>Geomonas</taxon>
    </lineage>
</organism>
<comment type="caution">
    <text evidence="1">The sequence shown here is derived from an EMBL/GenBank/DDBJ whole genome shotgun (WGS) entry which is preliminary data.</text>
</comment>
<keyword evidence="2" id="KW-1185">Reference proteome</keyword>
<evidence type="ECO:0000313" key="2">
    <source>
        <dbReference type="Proteomes" id="UP000556026"/>
    </source>
</evidence>
<dbReference type="EMBL" id="BLXX01000011">
    <property type="protein sequence ID" value="GFO60963.1"/>
    <property type="molecule type" value="Genomic_DNA"/>
</dbReference>
<accession>A0A6V8MML5</accession>